<dbReference type="Proteomes" id="UP001497512">
    <property type="component" value="Chromosome 4"/>
</dbReference>
<name>A0ABP0UPW9_9BRYO</name>
<dbReference type="PANTHER" id="PTHR23291:SF32">
    <property type="entry name" value="BAX INHIBITOR 1"/>
    <property type="match status" value="1"/>
</dbReference>
<gene>
    <name evidence="7" type="ORF">CSSPTR1EN2_LOCUS17087</name>
</gene>
<dbReference type="CDD" id="cd10430">
    <property type="entry name" value="BI-1"/>
    <property type="match status" value="1"/>
</dbReference>
<comment type="subcellular location">
    <subcellularLocation>
        <location evidence="1">Membrane</location>
        <topology evidence="1">Multi-pass membrane protein</topology>
    </subcellularLocation>
</comment>
<keyword evidence="5 6" id="KW-0472">Membrane</keyword>
<evidence type="ECO:0000256" key="1">
    <source>
        <dbReference type="ARBA" id="ARBA00004141"/>
    </source>
</evidence>
<dbReference type="PANTHER" id="PTHR23291">
    <property type="entry name" value="BAX INHIBITOR-RELATED"/>
    <property type="match status" value="1"/>
</dbReference>
<dbReference type="Pfam" id="PF01027">
    <property type="entry name" value="Bax1-I"/>
    <property type="match status" value="1"/>
</dbReference>
<evidence type="ECO:0000256" key="6">
    <source>
        <dbReference type="RuleBase" id="RU004379"/>
    </source>
</evidence>
<evidence type="ECO:0000256" key="2">
    <source>
        <dbReference type="ARBA" id="ARBA00010350"/>
    </source>
</evidence>
<keyword evidence="8" id="KW-1185">Reference proteome</keyword>
<feature type="transmembrane region" description="Helical" evidence="6">
    <location>
        <begin position="60"/>
        <end position="78"/>
    </location>
</feature>
<evidence type="ECO:0000313" key="7">
    <source>
        <dbReference type="EMBL" id="CAK9223949.1"/>
    </source>
</evidence>
<feature type="transmembrane region" description="Helical" evidence="6">
    <location>
        <begin position="118"/>
        <end position="139"/>
    </location>
</feature>
<evidence type="ECO:0008006" key="9">
    <source>
        <dbReference type="Google" id="ProtNLM"/>
    </source>
</evidence>
<accession>A0ABP0UPW9</accession>
<dbReference type="EMBL" id="OZ019896">
    <property type="protein sequence ID" value="CAK9223949.1"/>
    <property type="molecule type" value="Genomic_DNA"/>
</dbReference>
<comment type="similarity">
    <text evidence="2 6">Belongs to the BI1 family.</text>
</comment>
<organism evidence="7 8">
    <name type="scientific">Sphagnum troendelagicum</name>
    <dbReference type="NCBI Taxonomy" id="128251"/>
    <lineage>
        <taxon>Eukaryota</taxon>
        <taxon>Viridiplantae</taxon>
        <taxon>Streptophyta</taxon>
        <taxon>Embryophyta</taxon>
        <taxon>Bryophyta</taxon>
        <taxon>Sphagnophytina</taxon>
        <taxon>Sphagnopsida</taxon>
        <taxon>Sphagnales</taxon>
        <taxon>Sphagnaceae</taxon>
        <taxon>Sphagnum</taxon>
    </lineage>
</organism>
<dbReference type="InterPro" id="IPR006214">
    <property type="entry name" value="Bax_inhibitor_1-related"/>
</dbReference>
<evidence type="ECO:0000256" key="5">
    <source>
        <dbReference type="ARBA" id="ARBA00023136"/>
    </source>
</evidence>
<feature type="transmembrane region" description="Helical" evidence="6">
    <location>
        <begin position="90"/>
        <end position="112"/>
    </location>
</feature>
<feature type="transmembrane region" description="Helical" evidence="6">
    <location>
        <begin position="213"/>
        <end position="231"/>
    </location>
</feature>
<keyword evidence="3 6" id="KW-0812">Transmembrane</keyword>
<sequence>MDYAASFFEGRTSNWSYGTMKNFSTISGPVRYHLQRVYTTLACALFVSAVGVYMHMLLHIGGLITSLAFIATTMWLVSTPAIPVNEGKRLALLTGAAFCEGASLGTLVEAVLHFDPSIVAIAFLGSVAVFACFSGAALLSKRREYLFLAGILSSAVSTLLLLQFGSLFFGRSAFMYNLELYGGLLLFVGYVLFDTQVIIERAERGDFDYIKHALDLFVDFAAIFVRILVILTKNSNERQRRDERRRKSRH</sequence>
<evidence type="ECO:0000256" key="3">
    <source>
        <dbReference type="ARBA" id="ARBA00022692"/>
    </source>
</evidence>
<reference evidence="7" key="1">
    <citation type="submission" date="2024-02" db="EMBL/GenBank/DDBJ databases">
        <authorList>
            <consortium name="ELIXIR-Norway"/>
            <consortium name="Elixir Norway"/>
        </authorList>
    </citation>
    <scope>NUCLEOTIDE SEQUENCE</scope>
</reference>
<proteinExistence type="inferred from homology"/>
<feature type="transmembrane region" description="Helical" evidence="6">
    <location>
        <begin position="146"/>
        <end position="168"/>
    </location>
</feature>
<evidence type="ECO:0000313" key="8">
    <source>
        <dbReference type="Proteomes" id="UP001497512"/>
    </source>
</evidence>
<evidence type="ECO:0000256" key="4">
    <source>
        <dbReference type="ARBA" id="ARBA00022989"/>
    </source>
</evidence>
<keyword evidence="4 6" id="KW-1133">Transmembrane helix</keyword>
<protein>
    <recommendedName>
        <fullName evidence="9">Bax inhibitor 1</fullName>
    </recommendedName>
</protein>